<proteinExistence type="predicted"/>
<organism evidence="2 3">
    <name type="scientific">Aeromonas media</name>
    <dbReference type="NCBI Taxonomy" id="651"/>
    <lineage>
        <taxon>Bacteria</taxon>
        <taxon>Pseudomonadati</taxon>
        <taxon>Pseudomonadota</taxon>
        <taxon>Gammaproteobacteria</taxon>
        <taxon>Aeromonadales</taxon>
        <taxon>Aeromonadaceae</taxon>
        <taxon>Aeromonas</taxon>
    </lineage>
</organism>
<sequence>MSKGPAKDPNRVQLRLPDDILNTLTAPQLGTKLKQYLNNGIELSAPLVSLLNNANKNAKIEILLSLLLANLAVEEGDSNTQAAKPVPKKSSSKGSKSETVAPPQEGTAKLRPEVEDDDYDDLK</sequence>
<geneLocation type="plasmid" evidence="3">
    <name>pmc64a</name>
</geneLocation>
<accession>A0AAE6SPM2</accession>
<evidence type="ECO:0000313" key="3">
    <source>
        <dbReference type="Proteomes" id="UP000463871"/>
    </source>
</evidence>
<reference evidence="2 3" key="1">
    <citation type="submission" date="2020-01" db="EMBL/GenBank/DDBJ databases">
        <title>Complete genome of Aeromonas media MC64.</title>
        <authorList>
            <person name="Cao G."/>
            <person name="Fu J."/>
            <person name="Zhong C."/>
        </authorList>
    </citation>
    <scope>NUCLEOTIDE SEQUENCE [LARGE SCALE GENOMIC DNA]</scope>
    <source>
        <strain evidence="2 3">MC64</strain>
        <plasmid evidence="3">pmc64a</plasmid>
    </source>
</reference>
<name>A0AAE6SPM2_AERME</name>
<feature type="compositionally biased region" description="Acidic residues" evidence="1">
    <location>
        <begin position="114"/>
        <end position="123"/>
    </location>
</feature>
<dbReference type="RefSeq" id="WP_114523091.1">
    <property type="nucleotide sequence ID" value="NZ_CAWPID010000002.1"/>
</dbReference>
<evidence type="ECO:0000313" key="2">
    <source>
        <dbReference type="EMBL" id="QHQ53605.1"/>
    </source>
</evidence>
<dbReference type="Proteomes" id="UP000463871">
    <property type="component" value="Plasmid pMC64A"/>
</dbReference>
<keyword evidence="2" id="KW-0614">Plasmid</keyword>
<dbReference type="EMBL" id="CP047963">
    <property type="protein sequence ID" value="QHQ53605.1"/>
    <property type="molecule type" value="Genomic_DNA"/>
</dbReference>
<protein>
    <submittedName>
        <fullName evidence="2">Uncharacterized protein</fullName>
    </submittedName>
</protein>
<evidence type="ECO:0000256" key="1">
    <source>
        <dbReference type="SAM" id="MobiDB-lite"/>
    </source>
</evidence>
<dbReference type="AlphaFoldDB" id="A0AAE6SPM2"/>
<feature type="region of interest" description="Disordered" evidence="1">
    <location>
        <begin position="76"/>
        <end position="123"/>
    </location>
</feature>
<gene>
    <name evidence="2" type="ORF">GWI30_22395</name>
</gene>